<reference evidence="2" key="1">
    <citation type="journal article" date="2019" name="Int. J. Syst. Evol. Microbiol.">
        <title>The Global Catalogue of Microorganisms (GCM) 10K type strain sequencing project: providing services to taxonomists for standard genome sequencing and annotation.</title>
        <authorList>
            <consortium name="The Broad Institute Genomics Platform"/>
            <consortium name="The Broad Institute Genome Sequencing Center for Infectious Disease"/>
            <person name="Wu L."/>
            <person name="Ma J."/>
        </authorList>
    </citation>
    <scope>NUCLEOTIDE SEQUENCE [LARGE SCALE GENOMIC DNA]</scope>
    <source>
        <strain evidence="2">CGMCC 1.15439</strain>
    </source>
</reference>
<dbReference type="RefSeq" id="WP_188798131.1">
    <property type="nucleotide sequence ID" value="NZ_BMJA01000006.1"/>
</dbReference>
<organism evidence="1 2">
    <name type="scientific">Dyella nitratireducens</name>
    <dbReference type="NCBI Taxonomy" id="1849580"/>
    <lineage>
        <taxon>Bacteria</taxon>
        <taxon>Pseudomonadati</taxon>
        <taxon>Pseudomonadota</taxon>
        <taxon>Gammaproteobacteria</taxon>
        <taxon>Lysobacterales</taxon>
        <taxon>Rhodanobacteraceae</taxon>
        <taxon>Dyella</taxon>
    </lineage>
</organism>
<accession>A0ABQ1GVE4</accession>
<evidence type="ECO:0000313" key="2">
    <source>
        <dbReference type="Proteomes" id="UP000620046"/>
    </source>
</evidence>
<sequence>MRYPSEKAGVQVNIVSARTVIPAKAGIHRQYEAWIPAFAGMTTGFETNFMQTQDFSGITGKNVGISQSANPNILVPINMAMFGFTLNLR</sequence>
<dbReference type="EMBL" id="BMJA01000006">
    <property type="protein sequence ID" value="GGA50889.1"/>
    <property type="molecule type" value="Genomic_DNA"/>
</dbReference>
<gene>
    <name evidence="1" type="ORF">GCM10010981_45390</name>
</gene>
<protein>
    <submittedName>
        <fullName evidence="1">Uncharacterized protein</fullName>
    </submittedName>
</protein>
<name>A0ABQ1GVE4_9GAMM</name>
<dbReference type="Proteomes" id="UP000620046">
    <property type="component" value="Unassembled WGS sequence"/>
</dbReference>
<evidence type="ECO:0000313" key="1">
    <source>
        <dbReference type="EMBL" id="GGA50889.1"/>
    </source>
</evidence>
<proteinExistence type="predicted"/>
<comment type="caution">
    <text evidence="1">The sequence shown here is derived from an EMBL/GenBank/DDBJ whole genome shotgun (WGS) entry which is preliminary data.</text>
</comment>
<keyword evidence="2" id="KW-1185">Reference proteome</keyword>